<protein>
    <recommendedName>
        <fullName evidence="7 9">Uroporphyrinogen-III synthase</fullName>
        <ecNumber evidence="3 9">4.2.1.75</ecNumber>
    </recommendedName>
</protein>
<comment type="pathway">
    <text evidence="1 9">Porphyrin-containing compound metabolism; protoporphyrin-IX biosynthesis; coproporphyrinogen-III from 5-aminolevulinate: step 3/4.</text>
</comment>
<feature type="domain" description="Tetrapyrrole biosynthesis uroporphyrinogen III synthase" evidence="10">
    <location>
        <begin position="24"/>
        <end position="247"/>
    </location>
</feature>
<evidence type="ECO:0000256" key="9">
    <source>
        <dbReference type="RuleBase" id="RU366031"/>
    </source>
</evidence>
<name>A0ABX8F810_9BACI</name>
<dbReference type="InterPro" id="IPR036108">
    <property type="entry name" value="4pyrrol_syn_uPrphyn_synt_sf"/>
</dbReference>
<gene>
    <name evidence="11" type="ORF">J1899_16310</name>
</gene>
<dbReference type="PANTHER" id="PTHR38042:SF1">
    <property type="entry name" value="UROPORPHYRINOGEN-III SYNTHASE, CHLOROPLASTIC"/>
    <property type="match status" value="1"/>
</dbReference>
<evidence type="ECO:0000256" key="4">
    <source>
        <dbReference type="ARBA" id="ARBA00023239"/>
    </source>
</evidence>
<evidence type="ECO:0000313" key="12">
    <source>
        <dbReference type="Proteomes" id="UP000679247"/>
    </source>
</evidence>
<evidence type="ECO:0000259" key="10">
    <source>
        <dbReference type="Pfam" id="PF02602"/>
    </source>
</evidence>
<dbReference type="EC" id="4.2.1.75" evidence="3 9"/>
<evidence type="ECO:0000256" key="6">
    <source>
        <dbReference type="ARBA" id="ARBA00037589"/>
    </source>
</evidence>
<dbReference type="InterPro" id="IPR039793">
    <property type="entry name" value="UROS/Hem4"/>
</dbReference>
<comment type="similarity">
    <text evidence="2 9">Belongs to the uroporphyrinogen-III synthase family.</text>
</comment>
<dbReference type="InterPro" id="IPR003754">
    <property type="entry name" value="4pyrrol_synth_uPrphyn_synth"/>
</dbReference>
<organism evidence="11 12">
    <name type="scientific">Cytobacillus gottheilii</name>
    <dbReference type="NCBI Taxonomy" id="859144"/>
    <lineage>
        <taxon>Bacteria</taxon>
        <taxon>Bacillati</taxon>
        <taxon>Bacillota</taxon>
        <taxon>Bacilli</taxon>
        <taxon>Bacillales</taxon>
        <taxon>Bacillaceae</taxon>
        <taxon>Cytobacillus</taxon>
    </lineage>
</organism>
<accession>A0ABX8F810</accession>
<sequence length="260" mass="29110">MSAASSLLGKRVLIPRGKQHAKPVAELVRDLGGIPVEIPLISFKPTITQKDAARLNETLHTYDWLIFTSNVTVETFFAHVDTKSELLPKMAVIGDKTKEVLEAKGLNVDFVPSQYVAEGFIEEFLPLIQKGEHILIPKGNLARDAIASALRRKEVIVKEIIVYKTDMPEDSKALLKEKLLDHQLDIILFTSPSTVDHFMDVVLENDLADQIKRCIIACIGPVSKARAETHGLHVHAIPDRYTVKDMLNEIIQYLKEIETT</sequence>
<keyword evidence="12" id="KW-1185">Reference proteome</keyword>
<comment type="function">
    <text evidence="6 9">Catalyzes cyclization of the linear tetrapyrrole, hydroxymethylbilane, to the macrocyclic uroporphyrinogen III.</text>
</comment>
<dbReference type="EMBL" id="CP071709">
    <property type="protein sequence ID" value="QVY60558.1"/>
    <property type="molecule type" value="Genomic_DNA"/>
</dbReference>
<evidence type="ECO:0000256" key="8">
    <source>
        <dbReference type="ARBA" id="ARBA00048617"/>
    </source>
</evidence>
<reference evidence="11 12" key="1">
    <citation type="submission" date="2021-03" db="EMBL/GenBank/DDBJ databases">
        <title>The first data on the complete genome of the tetrodotoxin-producing bacterium.</title>
        <authorList>
            <person name="Melnikova D.I."/>
            <person name="Nijland R."/>
            <person name="Magarlamov T.Y."/>
        </authorList>
    </citation>
    <scope>NUCLEOTIDE SEQUENCE [LARGE SCALE GENOMIC DNA]</scope>
    <source>
        <strain evidence="11 12">1839</strain>
    </source>
</reference>
<keyword evidence="5 9" id="KW-0627">Porphyrin biosynthesis</keyword>
<evidence type="ECO:0000313" key="11">
    <source>
        <dbReference type="EMBL" id="QVY60558.1"/>
    </source>
</evidence>
<dbReference type="Pfam" id="PF02602">
    <property type="entry name" value="HEM4"/>
    <property type="match status" value="1"/>
</dbReference>
<proteinExistence type="inferred from homology"/>
<dbReference type="Proteomes" id="UP000679247">
    <property type="component" value="Chromosome"/>
</dbReference>
<evidence type="ECO:0000256" key="7">
    <source>
        <dbReference type="ARBA" id="ARBA00040167"/>
    </source>
</evidence>
<comment type="catalytic activity">
    <reaction evidence="8 9">
        <text>hydroxymethylbilane = uroporphyrinogen III + H2O</text>
        <dbReference type="Rhea" id="RHEA:18965"/>
        <dbReference type="ChEBI" id="CHEBI:15377"/>
        <dbReference type="ChEBI" id="CHEBI:57308"/>
        <dbReference type="ChEBI" id="CHEBI:57845"/>
        <dbReference type="EC" id="4.2.1.75"/>
    </reaction>
</comment>
<dbReference type="RefSeq" id="WP_214475253.1">
    <property type="nucleotide sequence ID" value="NZ_CANKUS010000010.1"/>
</dbReference>
<keyword evidence="4 9" id="KW-0456">Lyase</keyword>
<evidence type="ECO:0000256" key="2">
    <source>
        <dbReference type="ARBA" id="ARBA00008133"/>
    </source>
</evidence>
<dbReference type="CDD" id="cd06578">
    <property type="entry name" value="HemD"/>
    <property type="match status" value="1"/>
</dbReference>
<evidence type="ECO:0000256" key="3">
    <source>
        <dbReference type="ARBA" id="ARBA00013109"/>
    </source>
</evidence>
<evidence type="ECO:0000256" key="5">
    <source>
        <dbReference type="ARBA" id="ARBA00023244"/>
    </source>
</evidence>
<dbReference type="SUPFAM" id="SSF69618">
    <property type="entry name" value="HemD-like"/>
    <property type="match status" value="1"/>
</dbReference>
<dbReference type="PANTHER" id="PTHR38042">
    <property type="entry name" value="UROPORPHYRINOGEN-III SYNTHASE, CHLOROPLASTIC"/>
    <property type="match status" value="1"/>
</dbReference>
<evidence type="ECO:0000256" key="1">
    <source>
        <dbReference type="ARBA" id="ARBA00004772"/>
    </source>
</evidence>
<dbReference type="Gene3D" id="3.40.50.10090">
    <property type="match status" value="2"/>
</dbReference>